<organism evidence="2 3">
    <name type="scientific">Nonomuraea rhodomycinica</name>
    <dbReference type="NCBI Taxonomy" id="1712872"/>
    <lineage>
        <taxon>Bacteria</taxon>
        <taxon>Bacillati</taxon>
        <taxon>Actinomycetota</taxon>
        <taxon>Actinomycetes</taxon>
        <taxon>Streptosporangiales</taxon>
        <taxon>Streptosporangiaceae</taxon>
        <taxon>Nonomuraea</taxon>
    </lineage>
</organism>
<dbReference type="SUPFAM" id="SSF53448">
    <property type="entry name" value="Nucleotide-diphospho-sugar transferases"/>
    <property type="match status" value="1"/>
</dbReference>
<dbReference type="GO" id="GO:0016758">
    <property type="term" value="F:hexosyltransferase activity"/>
    <property type="evidence" value="ECO:0007669"/>
    <property type="project" value="UniProtKB-ARBA"/>
</dbReference>
<keyword evidence="2" id="KW-0808">Transferase</keyword>
<dbReference type="RefSeq" id="WP_175599624.1">
    <property type="nucleotide sequence ID" value="NZ_JABWGO010000001.1"/>
</dbReference>
<evidence type="ECO:0000259" key="1">
    <source>
        <dbReference type="Pfam" id="PF00535"/>
    </source>
</evidence>
<comment type="caution">
    <text evidence="2">The sequence shown here is derived from an EMBL/GenBank/DDBJ whole genome shotgun (WGS) entry which is preliminary data.</text>
</comment>
<dbReference type="AlphaFoldDB" id="A0A7Y6ILY7"/>
<name>A0A7Y6ILY7_9ACTN</name>
<feature type="domain" description="Glycosyltransferase 2-like" evidence="1">
    <location>
        <begin position="5"/>
        <end position="110"/>
    </location>
</feature>
<keyword evidence="3" id="KW-1185">Reference proteome</keyword>
<dbReference type="PANTHER" id="PTHR22916">
    <property type="entry name" value="GLYCOSYLTRANSFERASE"/>
    <property type="match status" value="1"/>
</dbReference>
<evidence type="ECO:0000313" key="2">
    <source>
        <dbReference type="EMBL" id="NUW40210.1"/>
    </source>
</evidence>
<proteinExistence type="predicted"/>
<dbReference type="InterPro" id="IPR029044">
    <property type="entry name" value="Nucleotide-diphossugar_trans"/>
</dbReference>
<dbReference type="PANTHER" id="PTHR22916:SF3">
    <property type="entry name" value="UDP-GLCNAC:BETAGAL BETA-1,3-N-ACETYLGLUCOSAMINYLTRANSFERASE-LIKE PROTEIN 1"/>
    <property type="match status" value="1"/>
</dbReference>
<dbReference type="Pfam" id="PF00535">
    <property type="entry name" value="Glycos_transf_2"/>
    <property type="match status" value="1"/>
</dbReference>
<dbReference type="InterPro" id="IPR001173">
    <property type="entry name" value="Glyco_trans_2-like"/>
</dbReference>
<reference evidence="2 3" key="1">
    <citation type="submission" date="2020-06" db="EMBL/GenBank/DDBJ databases">
        <authorList>
            <person name="Chanama M."/>
        </authorList>
    </citation>
    <scope>NUCLEOTIDE SEQUENCE [LARGE SCALE GENOMIC DNA]</scope>
    <source>
        <strain evidence="2 3">TBRC6557</strain>
    </source>
</reference>
<accession>A0A7Y6ILY7</accession>
<evidence type="ECO:0000313" key="3">
    <source>
        <dbReference type="Proteomes" id="UP000546126"/>
    </source>
</evidence>
<protein>
    <submittedName>
        <fullName evidence="2">Glycosyltransferase</fullName>
    </submittedName>
</protein>
<gene>
    <name evidence="2" type="ORF">HT134_08690</name>
</gene>
<dbReference type="EMBL" id="JABWGO010000001">
    <property type="protein sequence ID" value="NUW40210.1"/>
    <property type="molecule type" value="Genomic_DNA"/>
</dbReference>
<sequence>MPLISVITPSYRPVPEQLLEAYESVRAQELPRGWEVEWVIQEDGDTGAALDILPADPVVRFATGRRGGVALTRNMALARARGDLVKNLDHDDVLTPGVLARDIEVLASDPLVQWTTSPVLDLLPDGSTVAFDSDPAPGRIEPGHVFEHWRTHGYRLPVHPTSICIRRPLAVALGGWMGVPGSDDTGLLVPASVVSYGYFHAEAGLLYRKWPGQETAASGHYAPMEWSLRMRLIEERAETVRKLWPDVVGVTWGGRGGGV</sequence>
<dbReference type="Gene3D" id="3.90.550.10">
    <property type="entry name" value="Spore Coat Polysaccharide Biosynthesis Protein SpsA, Chain A"/>
    <property type="match status" value="1"/>
</dbReference>
<dbReference type="Proteomes" id="UP000546126">
    <property type="component" value="Unassembled WGS sequence"/>
</dbReference>